<comment type="caution">
    <text evidence="2">The sequence shown here is derived from an EMBL/GenBank/DDBJ whole genome shotgun (WGS) entry which is preliminary data.</text>
</comment>
<gene>
    <name evidence="2" type="ORF">J5Y09_00655</name>
</gene>
<dbReference type="Pfam" id="PF13340">
    <property type="entry name" value="DUF4096"/>
    <property type="match status" value="1"/>
</dbReference>
<accession>A0ABS4AM13</accession>
<protein>
    <submittedName>
        <fullName evidence="2">Transposase</fullName>
    </submittedName>
</protein>
<dbReference type="RefSeq" id="WP_209349781.1">
    <property type="nucleotide sequence ID" value="NZ_JAGIYZ010000001.1"/>
</dbReference>
<sequence>MRRHRPRPRPWSNLTEEEYAALLPFVRNTGAGRPVVDLRGKLDAIFRIATTDIPWSRVSTDHGPTSTIHRLFRRWAHAGVWSRLLRESARRRAARAIRRMQSWIAAVFRRCHRLLGLAAVILARRLRIHRALPGPSWYFPDPDLSETLVAVLRDASRHPGDARWEEIAGLAVRLLRNTTRRRPIPRCLVPVG</sequence>
<dbReference type="InterPro" id="IPR025161">
    <property type="entry name" value="IS402-like_dom"/>
</dbReference>
<reference evidence="2 3" key="1">
    <citation type="submission" date="2021-03" db="EMBL/GenBank/DDBJ databases">
        <authorList>
            <person name="So Y."/>
        </authorList>
    </citation>
    <scope>NUCLEOTIDE SEQUENCE [LARGE SCALE GENOMIC DNA]</scope>
    <source>
        <strain evidence="2 3">PWR1</strain>
    </source>
</reference>
<evidence type="ECO:0000259" key="1">
    <source>
        <dbReference type="Pfam" id="PF13340"/>
    </source>
</evidence>
<keyword evidence="3" id="KW-1185">Reference proteome</keyword>
<evidence type="ECO:0000313" key="3">
    <source>
        <dbReference type="Proteomes" id="UP000680815"/>
    </source>
</evidence>
<organism evidence="2 3">
    <name type="scientific">Roseomonas nitratireducens</name>
    <dbReference type="NCBI Taxonomy" id="2820810"/>
    <lineage>
        <taxon>Bacteria</taxon>
        <taxon>Pseudomonadati</taxon>
        <taxon>Pseudomonadota</taxon>
        <taxon>Alphaproteobacteria</taxon>
        <taxon>Acetobacterales</taxon>
        <taxon>Roseomonadaceae</taxon>
        <taxon>Roseomonas</taxon>
    </lineage>
</organism>
<dbReference type="Proteomes" id="UP000680815">
    <property type="component" value="Unassembled WGS sequence"/>
</dbReference>
<proteinExistence type="predicted"/>
<feature type="domain" description="Insertion element IS402-like" evidence="1">
    <location>
        <begin position="14"/>
        <end position="84"/>
    </location>
</feature>
<name>A0ABS4AM13_9PROT</name>
<dbReference type="EMBL" id="JAGIYZ010000001">
    <property type="protein sequence ID" value="MBP0462406.1"/>
    <property type="molecule type" value="Genomic_DNA"/>
</dbReference>
<evidence type="ECO:0000313" key="2">
    <source>
        <dbReference type="EMBL" id="MBP0462406.1"/>
    </source>
</evidence>